<feature type="compositionally biased region" description="Polar residues" evidence="1">
    <location>
        <begin position="176"/>
        <end position="196"/>
    </location>
</feature>
<feature type="compositionally biased region" description="Basic residues" evidence="1">
    <location>
        <begin position="390"/>
        <end position="404"/>
    </location>
</feature>
<name>A0AAJ0F4E4_9PEZI</name>
<organism evidence="2 3">
    <name type="scientific">Echria macrotheca</name>
    <dbReference type="NCBI Taxonomy" id="438768"/>
    <lineage>
        <taxon>Eukaryota</taxon>
        <taxon>Fungi</taxon>
        <taxon>Dikarya</taxon>
        <taxon>Ascomycota</taxon>
        <taxon>Pezizomycotina</taxon>
        <taxon>Sordariomycetes</taxon>
        <taxon>Sordariomycetidae</taxon>
        <taxon>Sordariales</taxon>
        <taxon>Schizotheciaceae</taxon>
        <taxon>Echria</taxon>
    </lineage>
</organism>
<feature type="region of interest" description="Disordered" evidence="1">
    <location>
        <begin position="31"/>
        <end position="50"/>
    </location>
</feature>
<feature type="region of interest" description="Disordered" evidence="1">
    <location>
        <begin position="448"/>
        <end position="552"/>
    </location>
</feature>
<feature type="region of interest" description="Disordered" evidence="1">
    <location>
        <begin position="271"/>
        <end position="409"/>
    </location>
</feature>
<feature type="region of interest" description="Disordered" evidence="1">
    <location>
        <begin position="60"/>
        <end position="154"/>
    </location>
</feature>
<dbReference type="Proteomes" id="UP001239445">
    <property type="component" value="Unassembled WGS sequence"/>
</dbReference>
<evidence type="ECO:0000313" key="3">
    <source>
        <dbReference type="Proteomes" id="UP001239445"/>
    </source>
</evidence>
<feature type="compositionally biased region" description="Polar residues" evidence="1">
    <location>
        <begin position="542"/>
        <end position="552"/>
    </location>
</feature>
<accession>A0AAJ0F4E4</accession>
<evidence type="ECO:0000313" key="2">
    <source>
        <dbReference type="EMBL" id="KAK1750268.1"/>
    </source>
</evidence>
<feature type="region of interest" description="Disordered" evidence="1">
    <location>
        <begin position="1"/>
        <end position="24"/>
    </location>
</feature>
<reference evidence="2" key="1">
    <citation type="submission" date="2023-06" db="EMBL/GenBank/DDBJ databases">
        <title>Genome-scale phylogeny and comparative genomics of the fungal order Sordariales.</title>
        <authorList>
            <consortium name="Lawrence Berkeley National Laboratory"/>
            <person name="Hensen N."/>
            <person name="Bonometti L."/>
            <person name="Westerberg I."/>
            <person name="Brannstrom I.O."/>
            <person name="Guillou S."/>
            <person name="Cros-Aarteil S."/>
            <person name="Calhoun S."/>
            <person name="Haridas S."/>
            <person name="Kuo A."/>
            <person name="Mondo S."/>
            <person name="Pangilinan J."/>
            <person name="Riley R."/>
            <person name="Labutti K."/>
            <person name="Andreopoulos B."/>
            <person name="Lipzen A."/>
            <person name="Chen C."/>
            <person name="Yanf M."/>
            <person name="Daum C."/>
            <person name="Ng V."/>
            <person name="Clum A."/>
            <person name="Steindorff A."/>
            <person name="Ohm R."/>
            <person name="Martin F."/>
            <person name="Silar P."/>
            <person name="Natvig D."/>
            <person name="Lalanne C."/>
            <person name="Gautier V."/>
            <person name="Ament-Velasquez S.L."/>
            <person name="Kruys A."/>
            <person name="Hutchinson M.I."/>
            <person name="Powell A.J."/>
            <person name="Barry K."/>
            <person name="Miller A.N."/>
            <person name="Grigoriev I.V."/>
            <person name="Debuchy R."/>
            <person name="Gladieux P."/>
            <person name="Thoren M.H."/>
            <person name="Johannesson H."/>
        </authorList>
    </citation>
    <scope>NUCLEOTIDE SEQUENCE</scope>
    <source>
        <strain evidence="2">PSN4</strain>
    </source>
</reference>
<gene>
    <name evidence="2" type="ORF">QBC47DRAFT_310338</name>
</gene>
<evidence type="ECO:0000256" key="1">
    <source>
        <dbReference type="SAM" id="MobiDB-lite"/>
    </source>
</evidence>
<proteinExistence type="predicted"/>
<feature type="compositionally biased region" description="Polar residues" evidence="1">
    <location>
        <begin position="358"/>
        <end position="370"/>
    </location>
</feature>
<feature type="compositionally biased region" description="Basic residues" evidence="1">
    <location>
        <begin position="455"/>
        <end position="465"/>
    </location>
</feature>
<sequence length="552" mass="60045">MSTETMSSLFPDRPIRPLPRRRLRERLSPEVANSIHYPEPPKPANSLFSYPFALRSDETGVSDTVLGRERGNAGGPRPPKDLPHEQDGEESALRQDLVSRLPQDIAGRLTRPSIKTNTEHGRSTNPQLPLSAASSADGYDSLENTNNKKKRKIPTTADAALSNGHSLAEIDIGPLSLSSPSHSTETYGESPATSPLCNGLGSQGPGSQNLAGPGRGRYGRPRSGRSPLRPLSDSTNNWAGRNGKLRPAQWTPGTSENLGIISTAIANAGKLAPHSGQENTSLLHREQSKQSPVSSQFTFTCGSQVPSVGWSQPDRGPSTQSQPPAARPVTRNWSHNPPATQPNPTPSFVPEAGDKETVGSSKNPTPQNPATAPRKTSRRSLAKEYDAAAKARRRQTQISNKRHPPNPEDVWVCHFCEYEAIYGEPPEALIRQYEIKDHKQRLLAQQRRAQLERMRKGKSKSKKNSKAAAKASQGHDQPQSIDDHDTRTHSNYSQGTHSEEYYDEEEYEDDGYEPEAEAPMLENAVEVPVPGPSAGGRAAPLQASTTTSRPGT</sequence>
<feature type="compositionally biased region" description="Acidic residues" evidence="1">
    <location>
        <begin position="501"/>
        <end position="516"/>
    </location>
</feature>
<keyword evidence="3" id="KW-1185">Reference proteome</keyword>
<dbReference type="AlphaFoldDB" id="A0AAJ0F4E4"/>
<feature type="region of interest" description="Disordered" evidence="1">
    <location>
        <begin position="172"/>
        <end position="254"/>
    </location>
</feature>
<protein>
    <submittedName>
        <fullName evidence="2">Uncharacterized protein</fullName>
    </submittedName>
</protein>
<feature type="compositionally biased region" description="Polar residues" evidence="1">
    <location>
        <begin position="123"/>
        <end position="134"/>
    </location>
</feature>
<feature type="compositionally biased region" description="Polar residues" evidence="1">
    <location>
        <begin position="289"/>
        <end position="310"/>
    </location>
</feature>
<comment type="caution">
    <text evidence="2">The sequence shown here is derived from an EMBL/GenBank/DDBJ whole genome shotgun (WGS) entry which is preliminary data.</text>
</comment>
<dbReference type="EMBL" id="MU839848">
    <property type="protein sequence ID" value="KAK1750268.1"/>
    <property type="molecule type" value="Genomic_DNA"/>
</dbReference>